<dbReference type="EMBL" id="JACCBU010000001">
    <property type="protein sequence ID" value="NYE70426.1"/>
    <property type="molecule type" value="Genomic_DNA"/>
</dbReference>
<dbReference type="AlphaFoldDB" id="A0A7Y9LC26"/>
<organism evidence="2 3">
    <name type="scientific">Microlunatus parietis</name>
    <dbReference type="NCBI Taxonomy" id="682979"/>
    <lineage>
        <taxon>Bacteria</taxon>
        <taxon>Bacillati</taxon>
        <taxon>Actinomycetota</taxon>
        <taxon>Actinomycetes</taxon>
        <taxon>Propionibacteriales</taxon>
        <taxon>Propionibacteriaceae</taxon>
        <taxon>Microlunatus</taxon>
    </lineage>
</organism>
<evidence type="ECO:0000313" key="2">
    <source>
        <dbReference type="EMBL" id="NYE70426.1"/>
    </source>
</evidence>
<sequence>MALMVGDGHTGEYGMRPGAVPVLADGRPVP</sequence>
<dbReference type="Proteomes" id="UP000569914">
    <property type="component" value="Unassembled WGS sequence"/>
</dbReference>
<evidence type="ECO:0000256" key="1">
    <source>
        <dbReference type="SAM" id="MobiDB-lite"/>
    </source>
</evidence>
<proteinExistence type="predicted"/>
<evidence type="ECO:0000313" key="3">
    <source>
        <dbReference type="Proteomes" id="UP000569914"/>
    </source>
</evidence>
<name>A0A7Y9LC26_9ACTN</name>
<gene>
    <name evidence="2" type="ORF">BKA15_001755</name>
</gene>
<accession>A0A7Y9LC26</accession>
<protein>
    <submittedName>
        <fullName evidence="2">Uncharacterized protein</fullName>
    </submittedName>
</protein>
<reference evidence="2 3" key="1">
    <citation type="submission" date="2020-07" db="EMBL/GenBank/DDBJ databases">
        <title>Sequencing the genomes of 1000 actinobacteria strains.</title>
        <authorList>
            <person name="Klenk H.-P."/>
        </authorList>
    </citation>
    <scope>NUCLEOTIDE SEQUENCE [LARGE SCALE GENOMIC DNA]</scope>
    <source>
        <strain evidence="2 3">DSM 22083</strain>
    </source>
</reference>
<keyword evidence="3" id="KW-1185">Reference proteome</keyword>
<feature type="region of interest" description="Disordered" evidence="1">
    <location>
        <begin position="1"/>
        <end position="30"/>
    </location>
</feature>
<comment type="caution">
    <text evidence="2">The sequence shown here is derived from an EMBL/GenBank/DDBJ whole genome shotgun (WGS) entry which is preliminary data.</text>
</comment>